<comment type="caution">
    <text evidence="1">The sequence shown here is derived from an EMBL/GenBank/DDBJ whole genome shotgun (WGS) entry which is preliminary data.</text>
</comment>
<evidence type="ECO:0000313" key="2">
    <source>
        <dbReference type="Proteomes" id="UP000285290"/>
    </source>
</evidence>
<proteinExistence type="predicted"/>
<protein>
    <submittedName>
        <fullName evidence="1">Uncharacterized protein</fullName>
    </submittedName>
</protein>
<sequence length="635" mass="75029">MNTREFVKIGEDEQNIVFNEIDKEDELLCRKYMEASRHFQEIFQLYKMMLFNLEELLEHYDMQFDDRVYSKHGEKVDTIEINALVSNAVSSARTLIESMDVFDKVYIDKEENFKKNYISKAYDEDFSYRFIDFIRNYMQHGHVPVSFDGEKISFQLSEILDTAHTKINATLKKQMKNIEQQLFDYGEMNVQLTVVKMLYKYFLLVHILICEFLKYIKKFFLEITNEINSILDDHPEYVLHIYGTPFVVVYLDTGGNMNGFDPRSDILRDIDSKINFAEEKLKKYEQSNGHLFFLRINYCLENRFPVTGIIDDDMLPQNLEEVCLKIGTGIYHLSFDTYYGDMEMNAVYRLYPYIQFEDGIHWNVPYQNVTIEDFVRTFPLVKRDGLVVFANNVGGADEFLQRIMQDWSAYLWEAKIILSKAGISSPIDIIDWASRFAFVLQGVQWLKKSFAKRKKDKPCIKDLRNYILKNNSWNINELQKNLHARRELLVIVLEELGYVCRNDSIYIYDSDVAKLIEQERNELCQKRYDNHGTNVNCYNMNLSVEQLNVDLMYLAVLVKKAGKLDTYDSKVQDLIQSLKDYNQYIVWDDLSKAIRFEEQLPENFSMDDADCICRCVEHVDESVNAEIRRLEDNNN</sequence>
<evidence type="ECO:0000313" key="1">
    <source>
        <dbReference type="EMBL" id="RHE32849.1"/>
    </source>
</evidence>
<gene>
    <name evidence="1" type="ORF">DW753_05180</name>
</gene>
<dbReference type="AlphaFoldDB" id="A0A414IV35"/>
<name>A0A414IV35_9FIRM</name>
<dbReference type="RefSeq" id="WP_117997336.1">
    <property type="nucleotide sequence ID" value="NZ_QRWI01000009.1"/>
</dbReference>
<reference evidence="1 2" key="1">
    <citation type="submission" date="2018-08" db="EMBL/GenBank/DDBJ databases">
        <title>A genome reference for cultivated species of the human gut microbiota.</title>
        <authorList>
            <person name="Zou Y."/>
            <person name="Xue W."/>
            <person name="Luo G."/>
        </authorList>
    </citation>
    <scope>NUCLEOTIDE SEQUENCE [LARGE SCALE GENOMIC DNA]</scope>
    <source>
        <strain evidence="1 2">AM29-10</strain>
    </source>
</reference>
<accession>A0A414IV35</accession>
<dbReference type="EMBL" id="QSKC01000005">
    <property type="protein sequence ID" value="RHE32849.1"/>
    <property type="molecule type" value="Genomic_DNA"/>
</dbReference>
<organism evidence="1 2">
    <name type="scientific">Agathobacter rectalis</name>
    <dbReference type="NCBI Taxonomy" id="39491"/>
    <lineage>
        <taxon>Bacteria</taxon>
        <taxon>Bacillati</taxon>
        <taxon>Bacillota</taxon>
        <taxon>Clostridia</taxon>
        <taxon>Lachnospirales</taxon>
        <taxon>Lachnospiraceae</taxon>
        <taxon>Agathobacter</taxon>
    </lineage>
</organism>
<dbReference type="Proteomes" id="UP000285290">
    <property type="component" value="Unassembled WGS sequence"/>
</dbReference>